<gene>
    <name evidence="3" type="ORF">TRIADDRAFT_29701</name>
</gene>
<proteinExistence type="inferred from homology"/>
<dbReference type="PRINTS" id="PR00385">
    <property type="entry name" value="P450"/>
</dbReference>
<dbReference type="SUPFAM" id="SSF48264">
    <property type="entry name" value="Cytochrome P450"/>
    <property type="match status" value="1"/>
</dbReference>
<dbReference type="CTD" id="6756877"/>
<dbReference type="EMBL" id="DS985251">
    <property type="protein sequence ID" value="EDV22029.1"/>
    <property type="molecule type" value="Genomic_DNA"/>
</dbReference>
<dbReference type="PANTHER" id="PTHR24291">
    <property type="entry name" value="CYTOCHROME P450 FAMILY 4"/>
    <property type="match status" value="1"/>
</dbReference>
<dbReference type="PhylomeDB" id="B3S5F2"/>
<dbReference type="PANTHER" id="PTHR24291:SF201">
    <property type="entry name" value="CYTOCHROME P450, FAMILY 4, SUBFAMILY B, POLYPEPTIDE 7"/>
    <property type="match status" value="1"/>
</dbReference>
<dbReference type="InParanoid" id="B3S5F2"/>
<keyword evidence="2" id="KW-0479">Metal-binding</keyword>
<dbReference type="eggNOG" id="KOG0157">
    <property type="taxonomic scope" value="Eukaryota"/>
</dbReference>
<dbReference type="PRINTS" id="PR00463">
    <property type="entry name" value="EP450I"/>
</dbReference>
<feature type="binding site" description="axial binding residue" evidence="2">
    <location>
        <position position="440"/>
    </location>
    <ligand>
        <name>heme</name>
        <dbReference type="ChEBI" id="CHEBI:30413"/>
    </ligand>
    <ligandPart>
        <name>Fe</name>
        <dbReference type="ChEBI" id="CHEBI:18248"/>
    </ligandPart>
</feature>
<reference evidence="3 4" key="1">
    <citation type="journal article" date="2008" name="Nature">
        <title>The Trichoplax genome and the nature of placozoans.</title>
        <authorList>
            <person name="Srivastava M."/>
            <person name="Begovic E."/>
            <person name="Chapman J."/>
            <person name="Putnam N.H."/>
            <person name="Hellsten U."/>
            <person name="Kawashima T."/>
            <person name="Kuo A."/>
            <person name="Mitros T."/>
            <person name="Salamov A."/>
            <person name="Carpenter M.L."/>
            <person name="Signorovitch A.Y."/>
            <person name="Moreno M.A."/>
            <person name="Kamm K."/>
            <person name="Grimwood J."/>
            <person name="Schmutz J."/>
            <person name="Shapiro H."/>
            <person name="Grigoriev I.V."/>
            <person name="Buss L.W."/>
            <person name="Schierwater B."/>
            <person name="Dellaporta S.L."/>
            <person name="Rokhsar D.S."/>
        </authorList>
    </citation>
    <scope>NUCLEOTIDE SEQUENCE [LARGE SCALE GENOMIC DNA]</scope>
    <source>
        <strain evidence="3 4">Grell-BS-1999</strain>
    </source>
</reference>
<dbReference type="GO" id="GO:0004497">
    <property type="term" value="F:monooxygenase activity"/>
    <property type="evidence" value="ECO:0007669"/>
    <property type="project" value="InterPro"/>
</dbReference>
<dbReference type="HOGENOM" id="CLU_001570_5_1_1"/>
<dbReference type="InterPro" id="IPR050196">
    <property type="entry name" value="Cytochrome_P450_Monoox"/>
</dbReference>
<sequence length="492" mass="56827">MNTLVLVLIAIAVAFLLKSAYSFFSRISNVWKALGKVPGPYAHWLTGTYIGTLETFIPAHSKLCEKYQDMFPMFYNVANFQLCISNPILLKQFLKPSISKETIIHSFFEEWVGPGILQANGPQWSRNRRLLTPAFHFDVLKSYMKVFNECADILINKWVDKAKDGKPIEILDDMSLCAFDAIIRCTCSTELNTQTHGSRHQFLIACRENTYLGESRIFNLFHHSSFLYKLSQNGRKFHRNVAYCRQFARDIILRRKAELDSQEDNENKKHYDFLDIMLKAKDSDGTGMSVDEIVHEVITFLFAGHDTTSTSLSWLLFSLACNPQCQRQCQEEIRKVTEDRNDIRWDDLSALSYTTLCVKESQRLHTTVPFIGRTLGEETTVNGYTFPKGMDLELPIYHYHHDSRWWKNPWDFDPSRFTPDNSQDRDPFCYLPFAVGTRNCIGQNFALQELKAIAAKILQRFELSTDNPTYQHIPAGVLKNKGGIYLTLKDRK</sequence>
<dbReference type="RefSeq" id="XP_002115666.1">
    <property type="nucleotide sequence ID" value="XM_002115630.1"/>
</dbReference>
<comment type="cofactor">
    <cofactor evidence="2">
        <name>heme</name>
        <dbReference type="ChEBI" id="CHEBI:30413"/>
    </cofactor>
</comment>
<dbReference type="STRING" id="10228.B3S5F2"/>
<evidence type="ECO:0000313" key="3">
    <source>
        <dbReference type="EMBL" id="EDV22029.1"/>
    </source>
</evidence>
<dbReference type="Gene3D" id="1.10.630.10">
    <property type="entry name" value="Cytochrome P450"/>
    <property type="match status" value="1"/>
</dbReference>
<keyword evidence="2" id="KW-0349">Heme</keyword>
<evidence type="ECO:0000256" key="1">
    <source>
        <dbReference type="ARBA" id="ARBA00010617"/>
    </source>
</evidence>
<organism evidence="3 4">
    <name type="scientific">Trichoplax adhaerens</name>
    <name type="common">Trichoplax reptans</name>
    <dbReference type="NCBI Taxonomy" id="10228"/>
    <lineage>
        <taxon>Eukaryota</taxon>
        <taxon>Metazoa</taxon>
        <taxon>Placozoa</taxon>
        <taxon>Uniplacotomia</taxon>
        <taxon>Trichoplacea</taxon>
        <taxon>Trichoplacidae</taxon>
        <taxon>Trichoplax</taxon>
    </lineage>
</organism>
<dbReference type="InterPro" id="IPR036396">
    <property type="entry name" value="Cyt_P450_sf"/>
</dbReference>
<evidence type="ECO:0000256" key="2">
    <source>
        <dbReference type="PIRSR" id="PIRSR602401-1"/>
    </source>
</evidence>
<dbReference type="GeneID" id="6756877"/>
<evidence type="ECO:0008006" key="5">
    <source>
        <dbReference type="Google" id="ProtNLM"/>
    </source>
</evidence>
<dbReference type="GO" id="GO:0005506">
    <property type="term" value="F:iron ion binding"/>
    <property type="evidence" value="ECO:0007669"/>
    <property type="project" value="InterPro"/>
</dbReference>
<dbReference type="Pfam" id="PF00067">
    <property type="entry name" value="p450"/>
    <property type="match status" value="1"/>
</dbReference>
<keyword evidence="2" id="KW-0408">Iron</keyword>
<dbReference type="OMA" id="PRHGIQI"/>
<dbReference type="InterPro" id="IPR002401">
    <property type="entry name" value="Cyt_P450_E_grp-I"/>
</dbReference>
<accession>B3S5F2</accession>
<keyword evidence="4" id="KW-1185">Reference proteome</keyword>
<protein>
    <recommendedName>
        <fullName evidence="5">Cytochrome P450</fullName>
    </recommendedName>
</protein>
<evidence type="ECO:0000313" key="4">
    <source>
        <dbReference type="Proteomes" id="UP000009022"/>
    </source>
</evidence>
<dbReference type="GO" id="GO:0020037">
    <property type="term" value="F:heme binding"/>
    <property type="evidence" value="ECO:0007669"/>
    <property type="project" value="InterPro"/>
</dbReference>
<comment type="similarity">
    <text evidence="1">Belongs to the cytochrome P450 family.</text>
</comment>
<dbReference type="AlphaFoldDB" id="B3S5F2"/>
<dbReference type="GO" id="GO:0016705">
    <property type="term" value="F:oxidoreductase activity, acting on paired donors, with incorporation or reduction of molecular oxygen"/>
    <property type="evidence" value="ECO:0007669"/>
    <property type="project" value="InterPro"/>
</dbReference>
<dbReference type="Proteomes" id="UP000009022">
    <property type="component" value="Unassembled WGS sequence"/>
</dbReference>
<dbReference type="OrthoDB" id="1470350at2759"/>
<dbReference type="CDD" id="cd20659">
    <property type="entry name" value="CYP4B_4F-like"/>
    <property type="match status" value="1"/>
</dbReference>
<dbReference type="KEGG" id="tad:TRIADDRAFT_29701"/>
<name>B3S5F2_TRIAD</name>
<dbReference type="InterPro" id="IPR001128">
    <property type="entry name" value="Cyt_P450"/>
</dbReference>